<sequence length="73" mass="8042">MLIAVAGWSPCFSSLSFVSTRSRPTTAYVTCYSSTACVLHCLCFRQIPGVPCRGTKRDWDKGSYLVNARYPAS</sequence>
<reference evidence="1 2" key="1">
    <citation type="journal article" date="2018" name="Sci. Rep.">
        <title>Characterisation of pathogen-specific regions and novel effector candidates in Fusarium oxysporum f. sp. cepae.</title>
        <authorList>
            <person name="Armitage A.D."/>
            <person name="Taylor A."/>
            <person name="Sobczyk M.K."/>
            <person name="Baxter L."/>
            <person name="Greenfield B.P."/>
            <person name="Bates H.J."/>
            <person name="Wilson F."/>
            <person name="Jackson A.C."/>
            <person name="Ott S."/>
            <person name="Harrison R.J."/>
            <person name="Clarkson J.P."/>
        </authorList>
    </citation>
    <scope>NUCLEOTIDE SEQUENCE [LARGE SCALE GENOMIC DNA]</scope>
    <source>
        <strain evidence="1 2">Fo_A13</strain>
    </source>
</reference>
<dbReference type="EMBL" id="MRCX01000041">
    <property type="protein sequence ID" value="RKK78061.1"/>
    <property type="molecule type" value="Genomic_DNA"/>
</dbReference>
<name>A0A420NCU2_FUSOX</name>
<dbReference type="AlphaFoldDB" id="A0A420NCU2"/>
<organism evidence="1 2">
    <name type="scientific">Fusarium oxysporum</name>
    <name type="common">Fusarium vascular wilt</name>
    <dbReference type="NCBI Taxonomy" id="5507"/>
    <lineage>
        <taxon>Eukaryota</taxon>
        <taxon>Fungi</taxon>
        <taxon>Dikarya</taxon>
        <taxon>Ascomycota</taxon>
        <taxon>Pezizomycotina</taxon>
        <taxon>Sordariomycetes</taxon>
        <taxon>Hypocreomycetidae</taxon>
        <taxon>Hypocreales</taxon>
        <taxon>Nectriaceae</taxon>
        <taxon>Fusarium</taxon>
        <taxon>Fusarium oxysporum species complex</taxon>
    </lineage>
</organism>
<proteinExistence type="predicted"/>
<comment type="caution">
    <text evidence="1">The sequence shown here is derived from an EMBL/GenBank/DDBJ whole genome shotgun (WGS) entry which is preliminary data.</text>
</comment>
<gene>
    <name evidence="1" type="ORF">BFJ69_g5802</name>
</gene>
<evidence type="ECO:0000313" key="2">
    <source>
        <dbReference type="Proteomes" id="UP000285084"/>
    </source>
</evidence>
<accession>A0A420NCU2</accession>
<evidence type="ECO:0000313" key="1">
    <source>
        <dbReference type="EMBL" id="RKK78061.1"/>
    </source>
</evidence>
<dbReference type="Proteomes" id="UP000285084">
    <property type="component" value="Unassembled WGS sequence"/>
</dbReference>
<protein>
    <submittedName>
        <fullName evidence="1">Uncharacterized protein</fullName>
    </submittedName>
</protein>